<evidence type="ECO:0000256" key="2">
    <source>
        <dbReference type="ARBA" id="ARBA00008610"/>
    </source>
</evidence>
<dbReference type="PANTHER" id="PTHR34296:SF2">
    <property type="entry name" value="ABC TRANSPORTER GUANOSINE-BINDING PROTEIN NUPN"/>
    <property type="match status" value="1"/>
</dbReference>
<evidence type="ECO:0000256" key="4">
    <source>
        <dbReference type="ARBA" id="ARBA00022729"/>
    </source>
</evidence>
<reference evidence="10 11" key="1">
    <citation type="submission" date="2019-07" db="EMBL/GenBank/DDBJ databases">
        <title>Cryptosporangium phraense sp. nov., isolated from plant litter.</title>
        <authorList>
            <person name="Suriyachadkun C."/>
        </authorList>
    </citation>
    <scope>NUCLEOTIDE SEQUENCE [LARGE SCALE GENOMIC DNA]</scope>
    <source>
        <strain evidence="10 11">A-T 5661</strain>
    </source>
</reference>
<dbReference type="InterPro" id="IPR003760">
    <property type="entry name" value="PnrA-like"/>
</dbReference>
<keyword evidence="5" id="KW-0472">Membrane</keyword>
<keyword evidence="3" id="KW-1003">Cell membrane</keyword>
<name>A0A545AQ14_9ACTN</name>
<evidence type="ECO:0000313" key="11">
    <source>
        <dbReference type="Proteomes" id="UP000317982"/>
    </source>
</evidence>
<dbReference type="Pfam" id="PF02608">
    <property type="entry name" value="Bmp"/>
    <property type="match status" value="1"/>
</dbReference>
<feature type="compositionally biased region" description="Low complexity" evidence="7">
    <location>
        <begin position="26"/>
        <end position="38"/>
    </location>
</feature>
<dbReference type="OrthoDB" id="9784230at2"/>
<accession>A0A545AQ14</accession>
<feature type="chain" id="PRO_5038479962" evidence="8">
    <location>
        <begin position="20"/>
        <end position="359"/>
    </location>
</feature>
<dbReference type="InParanoid" id="A0A545AQ14"/>
<evidence type="ECO:0000256" key="6">
    <source>
        <dbReference type="ARBA" id="ARBA00023288"/>
    </source>
</evidence>
<keyword evidence="6" id="KW-0449">Lipoprotein</keyword>
<comment type="caution">
    <text evidence="10">The sequence shown here is derived from an EMBL/GenBank/DDBJ whole genome shotgun (WGS) entry which is preliminary data.</text>
</comment>
<evidence type="ECO:0000259" key="9">
    <source>
        <dbReference type="Pfam" id="PF02608"/>
    </source>
</evidence>
<organism evidence="10 11">
    <name type="scientific">Cryptosporangium phraense</name>
    <dbReference type="NCBI Taxonomy" id="2593070"/>
    <lineage>
        <taxon>Bacteria</taxon>
        <taxon>Bacillati</taxon>
        <taxon>Actinomycetota</taxon>
        <taxon>Actinomycetes</taxon>
        <taxon>Cryptosporangiales</taxon>
        <taxon>Cryptosporangiaceae</taxon>
        <taxon>Cryptosporangium</taxon>
    </lineage>
</organism>
<evidence type="ECO:0000256" key="5">
    <source>
        <dbReference type="ARBA" id="ARBA00023136"/>
    </source>
</evidence>
<proteinExistence type="inferred from homology"/>
<dbReference type="Proteomes" id="UP000317982">
    <property type="component" value="Unassembled WGS sequence"/>
</dbReference>
<evidence type="ECO:0000256" key="7">
    <source>
        <dbReference type="SAM" id="MobiDB-lite"/>
    </source>
</evidence>
<keyword evidence="11" id="KW-1185">Reference proteome</keyword>
<dbReference type="InterPro" id="IPR028082">
    <property type="entry name" value="Peripla_BP_I"/>
</dbReference>
<sequence>MRPLNLTAVVVGLALVAAACTSPGDTTTATAETKAASAGPNGGTIPAGEPDINGDGKVVIGVLSPGDINDNGYYESFVAKAEVFTKSQGWTLIKVGSVNPAEAVNQARQLCRQKADLIAMNGELKDGATAATESVCAKTAWFIPGSSDIKQTPQIALSRDFVAESIYTAGYANGLLMKQKGYTKAGYISGPELDFSVQAAKAFRAGIRAVLPDATVAATYTGDFNDSAKAKEAAQAQIAQGIKTIYPYLGGATDAVAALGNQNDVILSTPGTDRCTGTPKFDVSVIFDPGEYLAAALKDFADGKLAMGVAREWHIGKDPVPTVKLCNAPDELNRQLESTIADIAAGKLDVDAQVAKLGS</sequence>
<feature type="signal peptide" evidence="8">
    <location>
        <begin position="1"/>
        <end position="19"/>
    </location>
</feature>
<comment type="similarity">
    <text evidence="2">Belongs to the BMP lipoprotein family.</text>
</comment>
<dbReference type="RefSeq" id="WP_142706117.1">
    <property type="nucleotide sequence ID" value="NZ_VIRS01000013.1"/>
</dbReference>
<dbReference type="PROSITE" id="PS51257">
    <property type="entry name" value="PROKAR_LIPOPROTEIN"/>
    <property type="match status" value="1"/>
</dbReference>
<feature type="domain" description="ABC transporter substrate-binding protein PnrA-like" evidence="9">
    <location>
        <begin position="57"/>
        <end position="317"/>
    </location>
</feature>
<dbReference type="EMBL" id="VIRS01000013">
    <property type="protein sequence ID" value="TQS43419.1"/>
    <property type="molecule type" value="Genomic_DNA"/>
</dbReference>
<dbReference type="PANTHER" id="PTHR34296">
    <property type="entry name" value="TRANSCRIPTIONAL ACTIVATOR PROTEIN MED"/>
    <property type="match status" value="1"/>
</dbReference>
<evidence type="ECO:0000313" key="10">
    <source>
        <dbReference type="EMBL" id="TQS43419.1"/>
    </source>
</evidence>
<feature type="region of interest" description="Disordered" evidence="7">
    <location>
        <begin position="23"/>
        <end position="50"/>
    </location>
</feature>
<dbReference type="GO" id="GO:0005886">
    <property type="term" value="C:plasma membrane"/>
    <property type="evidence" value="ECO:0007669"/>
    <property type="project" value="UniProtKB-SubCell"/>
</dbReference>
<evidence type="ECO:0000256" key="3">
    <source>
        <dbReference type="ARBA" id="ARBA00022475"/>
    </source>
</evidence>
<comment type="subcellular location">
    <subcellularLocation>
        <location evidence="1">Cell membrane</location>
        <topology evidence="1">Lipid-anchor</topology>
    </subcellularLocation>
</comment>
<dbReference type="Gene3D" id="3.40.50.2300">
    <property type="match status" value="2"/>
</dbReference>
<dbReference type="SUPFAM" id="SSF53822">
    <property type="entry name" value="Periplasmic binding protein-like I"/>
    <property type="match status" value="1"/>
</dbReference>
<protein>
    <submittedName>
        <fullName evidence="10">BMP family ABC transporter substrate-binding protein</fullName>
    </submittedName>
</protein>
<evidence type="ECO:0000256" key="8">
    <source>
        <dbReference type="SAM" id="SignalP"/>
    </source>
</evidence>
<keyword evidence="4 8" id="KW-0732">Signal</keyword>
<dbReference type="AlphaFoldDB" id="A0A545AQ14"/>
<evidence type="ECO:0000256" key="1">
    <source>
        <dbReference type="ARBA" id="ARBA00004193"/>
    </source>
</evidence>
<dbReference type="InterPro" id="IPR050957">
    <property type="entry name" value="BMP_lipoprotein"/>
</dbReference>
<gene>
    <name evidence="10" type="ORF">FL583_19505</name>
</gene>